<dbReference type="EMBL" id="LR797079">
    <property type="protein sequence ID" value="CAB4185515.1"/>
    <property type="molecule type" value="Genomic_DNA"/>
</dbReference>
<accession>A0A6J7XL73</accession>
<sequence length="120" mass="12774">MSINLKTKIVSVTPYTVLATDQVILINVISGPASIILPSTGNATNEDCCGNIIHDDKDTPPVILQRSFYIKDYSGTSLTNPITITSAGGKLINGVTFAIINGGYSHIQLVYDGTNWMSIG</sequence>
<evidence type="ECO:0000313" key="1">
    <source>
        <dbReference type="EMBL" id="CAB4173960.1"/>
    </source>
</evidence>
<protein>
    <submittedName>
        <fullName evidence="5">Uncharacterized protein</fullName>
    </submittedName>
</protein>
<evidence type="ECO:0000313" key="5">
    <source>
        <dbReference type="EMBL" id="CAB5230767.1"/>
    </source>
</evidence>
<dbReference type="EMBL" id="LR796912">
    <property type="protein sequence ID" value="CAB4173960.1"/>
    <property type="molecule type" value="Genomic_DNA"/>
</dbReference>
<evidence type="ECO:0000313" key="4">
    <source>
        <dbReference type="EMBL" id="CAB4216138.1"/>
    </source>
</evidence>
<proteinExistence type="predicted"/>
<organism evidence="5">
    <name type="scientific">uncultured Caudovirales phage</name>
    <dbReference type="NCBI Taxonomy" id="2100421"/>
    <lineage>
        <taxon>Viruses</taxon>
        <taxon>Duplodnaviria</taxon>
        <taxon>Heunggongvirae</taxon>
        <taxon>Uroviricota</taxon>
        <taxon>Caudoviricetes</taxon>
        <taxon>Peduoviridae</taxon>
        <taxon>Maltschvirus</taxon>
        <taxon>Maltschvirus maltsch</taxon>
    </lineage>
</organism>
<reference evidence="5" key="1">
    <citation type="submission" date="2020-05" db="EMBL/GenBank/DDBJ databases">
        <authorList>
            <person name="Chiriac C."/>
            <person name="Salcher M."/>
            <person name="Ghai R."/>
            <person name="Kavagutti S V."/>
        </authorList>
    </citation>
    <scope>NUCLEOTIDE SEQUENCE</scope>
</reference>
<dbReference type="EMBL" id="LR797435">
    <property type="protein sequence ID" value="CAB4216138.1"/>
    <property type="molecule type" value="Genomic_DNA"/>
</dbReference>
<gene>
    <name evidence="2" type="ORF">UFOVP1123_87</name>
    <name evidence="3" type="ORF">UFOVP1239_63</name>
    <name evidence="4" type="ORF">UFOVP1484_91</name>
    <name evidence="5" type="ORF">UFOVP1577_97</name>
    <name evidence="1" type="ORF">UFOVP961_17</name>
</gene>
<dbReference type="EMBL" id="LR798422">
    <property type="protein sequence ID" value="CAB5230767.1"/>
    <property type="molecule type" value="Genomic_DNA"/>
</dbReference>
<evidence type="ECO:0000313" key="2">
    <source>
        <dbReference type="EMBL" id="CAB4185515.1"/>
    </source>
</evidence>
<name>A0A6J7XL73_9CAUD</name>
<dbReference type="EMBL" id="LR797194">
    <property type="protein sequence ID" value="CAB4193339.1"/>
    <property type="molecule type" value="Genomic_DNA"/>
</dbReference>
<evidence type="ECO:0000313" key="3">
    <source>
        <dbReference type="EMBL" id="CAB4193339.1"/>
    </source>
</evidence>